<dbReference type="Pfam" id="PF00106">
    <property type="entry name" value="adh_short"/>
    <property type="match status" value="1"/>
</dbReference>
<dbReference type="Gene3D" id="3.40.50.720">
    <property type="entry name" value="NAD(P)-binding Rossmann-like Domain"/>
    <property type="match status" value="1"/>
</dbReference>
<dbReference type="PANTHER" id="PTHR43008:SF4">
    <property type="entry name" value="CHAIN DEHYDROGENASE, PUTATIVE (AFU_ORTHOLOGUE AFUA_4G08710)-RELATED"/>
    <property type="match status" value="1"/>
</dbReference>
<dbReference type="InterPro" id="IPR036291">
    <property type="entry name" value="NAD(P)-bd_dom_sf"/>
</dbReference>
<dbReference type="EMBL" id="BAEE01000082">
    <property type="protein sequence ID" value="GAB11681.1"/>
    <property type="molecule type" value="Genomic_DNA"/>
</dbReference>
<protein>
    <submittedName>
        <fullName evidence="3">Putative oxidoreductase</fullName>
    </submittedName>
</protein>
<dbReference type="InterPro" id="IPR002347">
    <property type="entry name" value="SDR_fam"/>
</dbReference>
<comment type="similarity">
    <text evidence="1">Belongs to the short-chain dehydrogenases/reductases (SDR) family.</text>
</comment>
<gene>
    <name evidence="3" type="ORF">GOARA_082_00700</name>
</gene>
<comment type="caution">
    <text evidence="3">The sequence shown here is derived from an EMBL/GenBank/DDBJ whole genome shotgun (WGS) entry which is preliminary data.</text>
</comment>
<proteinExistence type="inferred from homology"/>
<dbReference type="AlphaFoldDB" id="G7H756"/>
<reference evidence="3 4" key="1">
    <citation type="submission" date="2011-11" db="EMBL/GenBank/DDBJ databases">
        <title>Whole genome shotgun sequence of Gordonia araii NBRC 100433.</title>
        <authorList>
            <person name="Yoshida Y."/>
            <person name="Hosoyama A."/>
            <person name="Tsuchikane K."/>
            <person name="Katsumata H."/>
            <person name="Yamazaki S."/>
            <person name="Fujita N."/>
        </authorList>
    </citation>
    <scope>NUCLEOTIDE SEQUENCE [LARGE SCALE GENOMIC DNA]</scope>
    <source>
        <strain evidence="3 4">NBRC 100433</strain>
    </source>
</reference>
<evidence type="ECO:0000256" key="1">
    <source>
        <dbReference type="ARBA" id="ARBA00006484"/>
    </source>
</evidence>
<evidence type="ECO:0000313" key="3">
    <source>
        <dbReference type="EMBL" id="GAB11681.1"/>
    </source>
</evidence>
<dbReference type="GO" id="GO:0050664">
    <property type="term" value="F:oxidoreductase activity, acting on NAD(P)H, oxygen as acceptor"/>
    <property type="evidence" value="ECO:0007669"/>
    <property type="project" value="TreeGrafter"/>
</dbReference>
<organism evidence="3 4">
    <name type="scientific">Gordonia araii NBRC 100433</name>
    <dbReference type="NCBI Taxonomy" id="1073574"/>
    <lineage>
        <taxon>Bacteria</taxon>
        <taxon>Bacillati</taxon>
        <taxon>Actinomycetota</taxon>
        <taxon>Actinomycetes</taxon>
        <taxon>Mycobacteriales</taxon>
        <taxon>Gordoniaceae</taxon>
        <taxon>Gordonia</taxon>
    </lineage>
</organism>
<dbReference type="PANTHER" id="PTHR43008">
    <property type="entry name" value="BENZIL REDUCTASE"/>
    <property type="match status" value="1"/>
</dbReference>
<evidence type="ECO:0000313" key="4">
    <source>
        <dbReference type="Proteomes" id="UP000035088"/>
    </source>
</evidence>
<dbReference type="Proteomes" id="UP000035088">
    <property type="component" value="Unassembled WGS sequence"/>
</dbReference>
<name>G7H756_9ACTN</name>
<dbReference type="STRING" id="1073574.GOARA_082_00700"/>
<keyword evidence="2" id="KW-0560">Oxidoreductase</keyword>
<keyword evidence="4" id="KW-1185">Reference proteome</keyword>
<dbReference type="NCBIfam" id="NF005868">
    <property type="entry name" value="PRK07806.1"/>
    <property type="match status" value="1"/>
</dbReference>
<evidence type="ECO:0000256" key="2">
    <source>
        <dbReference type="ARBA" id="ARBA00023002"/>
    </source>
</evidence>
<sequence>MTGASRGIGAATAARIALRGHHVVINYREKRKRAEAVAAAISSAGGSASVVGADLTAPADVAAMVGEIADDFGSVDGLVLNASGGLELGVGDDYAMLINRDAQLAVVDGFLSLMSVGSRIVFVTSHQAHFVGLHPVPTDYHPVATSKRAGEDAIRSRQAELAARGIGLSVVSGDMIEGTIVVRLLERRDPGLVDGRRELMPLPGVDEFAETVAEEAIRDGVLSRTVFVGGGDYLSTHAG</sequence>
<dbReference type="SUPFAM" id="SSF51735">
    <property type="entry name" value="NAD(P)-binding Rossmann-fold domains"/>
    <property type="match status" value="1"/>
</dbReference>
<accession>G7H756</accession>